<comment type="subcellular location">
    <subcellularLocation>
        <location evidence="1">Cell membrane</location>
        <topology evidence="1">Multi-pass membrane protein</topology>
    </subcellularLocation>
</comment>
<dbReference type="SUPFAM" id="SSF82714">
    <property type="entry name" value="Multidrug efflux transporter AcrB TolC docking domain, DN and DC subdomains"/>
    <property type="match status" value="2"/>
</dbReference>
<feature type="transmembrane region" description="Helical" evidence="8">
    <location>
        <begin position="998"/>
        <end position="1021"/>
    </location>
</feature>
<feature type="transmembrane region" description="Helical" evidence="8">
    <location>
        <begin position="869"/>
        <end position="888"/>
    </location>
</feature>
<dbReference type="PANTHER" id="PTHR32063">
    <property type="match status" value="1"/>
</dbReference>
<dbReference type="NCBIfam" id="TIGR00914">
    <property type="entry name" value="2A0601"/>
    <property type="match status" value="1"/>
</dbReference>
<feature type="transmembrane region" description="Helical" evidence="8">
    <location>
        <begin position="469"/>
        <end position="500"/>
    </location>
</feature>
<proteinExistence type="inferred from homology"/>
<evidence type="ECO:0000256" key="1">
    <source>
        <dbReference type="ARBA" id="ARBA00004651"/>
    </source>
</evidence>
<feature type="transmembrane region" description="Helical" evidence="8">
    <location>
        <begin position="364"/>
        <end position="384"/>
    </location>
</feature>
<accession>A0A6F8PYD6</accession>
<keyword evidence="4" id="KW-1003">Cell membrane</keyword>
<dbReference type="Gene3D" id="1.20.1640.10">
    <property type="entry name" value="Multidrug efflux transporter AcrB transmembrane domain"/>
    <property type="match status" value="2"/>
</dbReference>
<dbReference type="PRINTS" id="PR00702">
    <property type="entry name" value="ACRIFLAVINRP"/>
</dbReference>
<keyword evidence="7 8" id="KW-0472">Membrane</keyword>
<dbReference type="SUPFAM" id="SSF82693">
    <property type="entry name" value="Multidrug efflux transporter AcrB pore domain, PN1, PN2, PC1 and PC2 subdomains"/>
    <property type="match status" value="3"/>
</dbReference>
<dbReference type="Pfam" id="PF00873">
    <property type="entry name" value="ACR_tran"/>
    <property type="match status" value="1"/>
</dbReference>
<feature type="transmembrane region" description="Helical" evidence="8">
    <location>
        <begin position="437"/>
        <end position="457"/>
    </location>
</feature>
<evidence type="ECO:0000256" key="6">
    <source>
        <dbReference type="ARBA" id="ARBA00022989"/>
    </source>
</evidence>
<dbReference type="GO" id="GO:0005886">
    <property type="term" value="C:plasma membrane"/>
    <property type="evidence" value="ECO:0007669"/>
    <property type="project" value="UniProtKB-SubCell"/>
</dbReference>
<dbReference type="Gene3D" id="3.30.70.1440">
    <property type="entry name" value="Multidrug efflux transporter AcrB pore domain"/>
    <property type="match status" value="1"/>
</dbReference>
<dbReference type="InterPro" id="IPR027463">
    <property type="entry name" value="AcrB_DN_DC_subdom"/>
</dbReference>
<keyword evidence="6 8" id="KW-1133">Transmembrane helix</keyword>
<feature type="transmembrane region" description="Helical" evidence="8">
    <location>
        <begin position="521"/>
        <end position="547"/>
    </location>
</feature>
<evidence type="ECO:0000256" key="7">
    <source>
        <dbReference type="ARBA" id="ARBA00023136"/>
    </source>
</evidence>
<dbReference type="InterPro" id="IPR004763">
    <property type="entry name" value="CusA-like"/>
</dbReference>
<comment type="similarity">
    <text evidence="2">Belongs to the resistance-nodulation-cell division (RND) (TC 2.A.6) family.</text>
</comment>
<reference evidence="10" key="1">
    <citation type="submission" date="2019-11" db="EMBL/GenBank/DDBJ databases">
        <title>Isolation and characterization of two novel species in the genus Thiomicrorhabdus.</title>
        <authorList>
            <person name="Mochizuki J."/>
            <person name="Kojima H."/>
            <person name="Fukui M."/>
        </authorList>
    </citation>
    <scope>NUCLEOTIDE SEQUENCE [LARGE SCALE GENOMIC DNA]</scope>
    <source>
        <strain evidence="10">aks77</strain>
    </source>
</reference>
<evidence type="ECO:0000256" key="5">
    <source>
        <dbReference type="ARBA" id="ARBA00022692"/>
    </source>
</evidence>
<dbReference type="Gene3D" id="3.30.2090.10">
    <property type="entry name" value="Multidrug efflux transporter AcrB TolC docking domain, DN and DC subdomains"/>
    <property type="match status" value="2"/>
</dbReference>
<feature type="transmembrane region" description="Helical" evidence="8">
    <location>
        <begin position="926"/>
        <end position="946"/>
    </location>
</feature>
<dbReference type="Gene3D" id="3.30.70.1430">
    <property type="entry name" value="Multidrug efflux transporter AcrB pore domain"/>
    <property type="match status" value="2"/>
</dbReference>
<dbReference type="EMBL" id="AP021889">
    <property type="protein sequence ID" value="BBP47008.1"/>
    <property type="molecule type" value="Genomic_DNA"/>
</dbReference>
<protein>
    <submittedName>
        <fullName evidence="9">Cation efflux system protein</fullName>
    </submittedName>
</protein>
<name>A0A6F8PYD6_9GAMM</name>
<feature type="transmembrane region" description="Helical" evidence="8">
    <location>
        <begin position="390"/>
        <end position="416"/>
    </location>
</feature>
<evidence type="ECO:0000256" key="2">
    <source>
        <dbReference type="ARBA" id="ARBA00010942"/>
    </source>
</evidence>
<keyword evidence="3" id="KW-0813">Transport</keyword>
<dbReference type="InterPro" id="IPR001036">
    <property type="entry name" value="Acrflvin-R"/>
</dbReference>
<evidence type="ECO:0000313" key="9">
    <source>
        <dbReference type="EMBL" id="BBP47008.1"/>
    </source>
</evidence>
<dbReference type="SUPFAM" id="SSF82866">
    <property type="entry name" value="Multidrug efflux transporter AcrB transmembrane domain"/>
    <property type="match status" value="2"/>
</dbReference>
<evidence type="ECO:0000313" key="10">
    <source>
        <dbReference type="Proteomes" id="UP000501726"/>
    </source>
</evidence>
<dbReference type="Proteomes" id="UP000501726">
    <property type="component" value="Chromosome"/>
</dbReference>
<sequence>MSNPIMLSRFLQFFLVQRTLVLLIVLVLAGAGWQAFQKIPIDAFPDVSPTQVKLIFKAPGMTPSEVEQRVIAPLEQELLGLPKQEVLRSLAKYALADITIDFTEGTDIYWARQQVAERLGNADLPPGITGGMAPLSTPLSDVFMFTIEGDALSNMEKRDLLDWVIRPALRSVPGVADVNVLGGLARVYAVKPDYQKMATYQIGLAQLIEVLEQNNRNDGAGRLNQGEEVLLVRTQGSLQSIEQIQQLIVAYENTVPVRIQDIAKVEIDSVYRNGAVTQNGESEAVQGLVMALRGANAREVVSGIRDRLAELEPAFPKGISVSVFYDRGDLVNTAIFGVSKALAEAVVLVLLVLLVFLGNVRAALAVALILPLAALSTFILMRWFGLSANLMSLGGLAIAIGMLVDAAVVVVENIVSHQEKALQQGQKLPKMHIIFRALKEVSVPVISGILIIMTVFLPLLTLSGLEGKLFVPVAVTIIFALGASLLLSLTVIPTLASFILGKPSHQEPWLIRKISALYQPILQWSLAHDKTVVVVALLGLAVAVFGFTQVGKTFIPQMDEGYVILQIEKNPSVSLDASTNLDRRIQKTLMEQVPEIERIVARVGSDEIGMDPMSLNDTDSFLVLKPKETWRMATKDELIETIRQTLEDFFPGVNYAFTQPIQMRVDEMLTGARGDVAIKIFGDNPQELNEVAKEMVKMVEGIEGAQDVFTPTNDGLRYLQLNVQPIMAGKLGLSVSQVEALLRAQINGIEVGNIYQGVRRIPLIVRAGEAQKSSIFAMLQQPMTVHSPMGMQTVLLSQLVEAQEVEGPVSIQREQSKRFAVVVSNVAGRDLVGFVEEAKAKARDLAIPAGYYFEWGGQFENQQRAAQTLSIVVPIALGLIFLILFTTFGSIPQAVMVMANVPFALIGGVMALWITGEYLSVPASVGFIALLGIAVLNGVVMISYFNQLVSQGMALGDVVIQGAMRRLRPVLMTASIAALGLLPLVFAEGPGSEIQRPLAIVVIGGLISSTLLTLLILPIIYRRFNQVAKPKTMLEGEQ</sequence>
<dbReference type="PANTHER" id="PTHR32063:SF68">
    <property type="entry name" value="PROBALE CATION EFFLUX SYSTEM PROTEIN"/>
    <property type="match status" value="1"/>
</dbReference>
<keyword evidence="5 8" id="KW-0812">Transmembrane</keyword>
<dbReference type="GO" id="GO:0008324">
    <property type="term" value="F:monoatomic cation transmembrane transporter activity"/>
    <property type="evidence" value="ECO:0007669"/>
    <property type="project" value="InterPro"/>
</dbReference>
<dbReference type="AlphaFoldDB" id="A0A6F8PYD6"/>
<evidence type="ECO:0000256" key="8">
    <source>
        <dbReference type="SAM" id="Phobius"/>
    </source>
</evidence>
<feature type="transmembrane region" description="Helical" evidence="8">
    <location>
        <begin position="334"/>
        <end position="357"/>
    </location>
</feature>
<evidence type="ECO:0000256" key="3">
    <source>
        <dbReference type="ARBA" id="ARBA00022448"/>
    </source>
</evidence>
<dbReference type="GO" id="GO:0042910">
    <property type="term" value="F:xenobiotic transmembrane transporter activity"/>
    <property type="evidence" value="ECO:0007669"/>
    <property type="project" value="TreeGrafter"/>
</dbReference>
<keyword evidence="10" id="KW-1185">Reference proteome</keyword>
<dbReference type="Gene3D" id="3.30.70.1320">
    <property type="entry name" value="Multidrug efflux transporter AcrB pore domain like"/>
    <property type="match status" value="1"/>
</dbReference>
<feature type="transmembrane region" description="Helical" evidence="8">
    <location>
        <begin position="895"/>
        <end position="914"/>
    </location>
</feature>
<evidence type="ECO:0000256" key="4">
    <source>
        <dbReference type="ARBA" id="ARBA00022475"/>
    </source>
</evidence>
<dbReference type="KEGG" id="tse:THMIRHAS_23810"/>
<feature type="transmembrane region" description="Helical" evidence="8">
    <location>
        <begin position="967"/>
        <end position="986"/>
    </location>
</feature>
<organism evidence="9 10">
    <name type="scientific">Thiosulfatimonas sediminis</name>
    <dbReference type="NCBI Taxonomy" id="2675054"/>
    <lineage>
        <taxon>Bacteria</taxon>
        <taxon>Pseudomonadati</taxon>
        <taxon>Pseudomonadota</taxon>
        <taxon>Gammaproteobacteria</taxon>
        <taxon>Thiotrichales</taxon>
        <taxon>Piscirickettsiaceae</taxon>
        <taxon>Thiosulfatimonas</taxon>
    </lineage>
</organism>
<gene>
    <name evidence="9" type="ORF">THMIRHAS_23810</name>
</gene>